<evidence type="ECO:0000259" key="4">
    <source>
        <dbReference type="PROSITE" id="PS51118"/>
    </source>
</evidence>
<accession>A0ABT7MEA7</accession>
<comment type="caution">
    <text evidence="5">The sequence shown here is derived from an EMBL/GenBank/DDBJ whole genome shotgun (WGS) entry which is preliminary data.</text>
</comment>
<dbReference type="InterPro" id="IPR036390">
    <property type="entry name" value="WH_DNA-bd_sf"/>
</dbReference>
<sequence>MADALTLVGDRWALLALRELGFGVTRFTDIQGFTGAPRASLAARLRDLEASGLVERRRYSEHPPRDEYLLTRAGQDLMPVIGALREWGERYATPLVRDHGPDPSG</sequence>
<feature type="domain" description="HTH hxlR-type" evidence="4">
    <location>
        <begin position="1"/>
        <end position="96"/>
    </location>
</feature>
<dbReference type="EMBL" id="JASVWF010000004">
    <property type="protein sequence ID" value="MDL5158337.1"/>
    <property type="molecule type" value="Genomic_DNA"/>
</dbReference>
<dbReference type="SUPFAM" id="SSF46785">
    <property type="entry name" value="Winged helix' DNA-binding domain"/>
    <property type="match status" value="1"/>
</dbReference>
<dbReference type="PROSITE" id="PS51118">
    <property type="entry name" value="HTH_HXLR"/>
    <property type="match status" value="1"/>
</dbReference>
<organism evidence="5 6">
    <name type="scientific">Actinomycetospora termitidis</name>
    <dbReference type="NCBI Taxonomy" id="3053470"/>
    <lineage>
        <taxon>Bacteria</taxon>
        <taxon>Bacillati</taxon>
        <taxon>Actinomycetota</taxon>
        <taxon>Actinomycetes</taxon>
        <taxon>Pseudonocardiales</taxon>
        <taxon>Pseudonocardiaceae</taxon>
        <taxon>Actinomycetospora</taxon>
    </lineage>
</organism>
<gene>
    <name evidence="5" type="ORF">QRT03_20385</name>
</gene>
<dbReference type="Gene3D" id="1.10.10.10">
    <property type="entry name" value="Winged helix-like DNA-binding domain superfamily/Winged helix DNA-binding domain"/>
    <property type="match status" value="1"/>
</dbReference>
<dbReference type="PANTHER" id="PTHR33204">
    <property type="entry name" value="TRANSCRIPTIONAL REGULATOR, MARR FAMILY"/>
    <property type="match status" value="1"/>
</dbReference>
<evidence type="ECO:0000256" key="1">
    <source>
        <dbReference type="ARBA" id="ARBA00023015"/>
    </source>
</evidence>
<evidence type="ECO:0000256" key="2">
    <source>
        <dbReference type="ARBA" id="ARBA00023125"/>
    </source>
</evidence>
<dbReference type="Proteomes" id="UP001231924">
    <property type="component" value="Unassembled WGS sequence"/>
</dbReference>
<reference evidence="5 6" key="1">
    <citation type="submission" date="2023-06" db="EMBL/GenBank/DDBJ databases">
        <title>Actinomycetospora Odt1-22.</title>
        <authorList>
            <person name="Supong K."/>
        </authorList>
    </citation>
    <scope>NUCLEOTIDE SEQUENCE [LARGE SCALE GENOMIC DNA]</scope>
    <source>
        <strain evidence="5 6">Odt1-22</strain>
    </source>
</reference>
<name>A0ABT7MEA7_9PSEU</name>
<dbReference type="PANTHER" id="PTHR33204:SF18">
    <property type="entry name" value="TRANSCRIPTIONAL REGULATORY PROTEIN"/>
    <property type="match status" value="1"/>
</dbReference>
<keyword evidence="1" id="KW-0805">Transcription regulation</keyword>
<proteinExistence type="predicted"/>
<keyword evidence="2" id="KW-0238">DNA-binding</keyword>
<dbReference type="Pfam" id="PF01638">
    <property type="entry name" value="HxlR"/>
    <property type="match status" value="1"/>
</dbReference>
<keyword evidence="3" id="KW-0804">Transcription</keyword>
<dbReference type="InterPro" id="IPR002577">
    <property type="entry name" value="HTH_HxlR"/>
</dbReference>
<evidence type="ECO:0000256" key="3">
    <source>
        <dbReference type="ARBA" id="ARBA00023163"/>
    </source>
</evidence>
<evidence type="ECO:0000313" key="6">
    <source>
        <dbReference type="Proteomes" id="UP001231924"/>
    </source>
</evidence>
<protein>
    <submittedName>
        <fullName evidence="5">Helix-turn-helix domain-containing protein</fullName>
    </submittedName>
</protein>
<dbReference type="RefSeq" id="WP_286054860.1">
    <property type="nucleotide sequence ID" value="NZ_JASVWF010000004.1"/>
</dbReference>
<dbReference type="InterPro" id="IPR036388">
    <property type="entry name" value="WH-like_DNA-bd_sf"/>
</dbReference>
<evidence type="ECO:0000313" key="5">
    <source>
        <dbReference type="EMBL" id="MDL5158337.1"/>
    </source>
</evidence>
<keyword evidence="6" id="KW-1185">Reference proteome</keyword>